<dbReference type="EMBL" id="CP031263">
    <property type="protein sequence ID" value="AXH93521.1"/>
    <property type="molecule type" value="Genomic_DNA"/>
</dbReference>
<proteinExistence type="predicted"/>
<evidence type="ECO:0000313" key="2">
    <source>
        <dbReference type="Proteomes" id="UP000253958"/>
    </source>
</evidence>
<evidence type="ECO:0000313" key="1">
    <source>
        <dbReference type="EMBL" id="AXH93521.1"/>
    </source>
</evidence>
<organism evidence="1 2">
    <name type="scientific">Micromonospora aurantiaca</name>
    <name type="common">nom. illeg.</name>
    <dbReference type="NCBI Taxonomy" id="47850"/>
    <lineage>
        <taxon>Bacteria</taxon>
        <taxon>Bacillati</taxon>
        <taxon>Actinomycetota</taxon>
        <taxon>Actinomycetes</taxon>
        <taxon>Micromonosporales</taxon>
        <taxon>Micromonosporaceae</taxon>
        <taxon>Micromonospora</taxon>
    </lineage>
</organism>
<protein>
    <submittedName>
        <fullName evidence="1">Uncharacterized protein</fullName>
    </submittedName>
</protein>
<name>A0A6N3K6B6_9ACTN</name>
<gene>
    <name evidence="1" type="ORF">DVH21_28330</name>
</gene>
<dbReference type="RefSeq" id="WP_049800116.1">
    <property type="nucleotide sequence ID" value="NZ_CBDRIQ010000068.1"/>
</dbReference>
<reference evidence="1 2" key="1">
    <citation type="submission" date="2018-07" db="EMBL/GenBank/DDBJ databases">
        <authorList>
            <person name="Ye Y."/>
        </authorList>
    </citation>
    <scope>NUCLEOTIDE SEQUENCE [LARGE SCALE GENOMIC DNA]</scope>
    <source>
        <strain evidence="2">H14(2018)</strain>
    </source>
</reference>
<reference evidence="1 2" key="2">
    <citation type="submission" date="2018-08" db="EMBL/GenBank/DDBJ databases">
        <title>Streptomyces kandeliansis sp. nov., an endophytic bacterium isolated from mangrove plant.</title>
        <authorList>
            <person name="Wang R."/>
        </authorList>
    </citation>
    <scope>NUCLEOTIDE SEQUENCE [LARGE SCALE GENOMIC DNA]</scope>
    <source>
        <strain evidence="2">H14(2018)</strain>
    </source>
</reference>
<accession>A0A6N3K6B6</accession>
<dbReference type="Proteomes" id="UP000253958">
    <property type="component" value="Chromosome"/>
</dbReference>
<dbReference type="AlphaFoldDB" id="A0A6N3K6B6"/>
<sequence>MPPSDGGHPDVVLARTVAAGLITTAEADLIGATRLEDVSAADFADRPRTRLLGVAEERSRAEERLISLSRTWRSF</sequence>